<protein>
    <recommendedName>
        <fullName evidence="1">GAPS4b N-terminal domain-containing protein</fullName>
    </recommendedName>
</protein>
<reference evidence="2 3" key="1">
    <citation type="submission" date="2023-08" db="EMBL/GenBank/DDBJ databases">
        <title>Draft genome sequence of Algoriphagus taiwanensis.</title>
        <authorList>
            <person name="Takatani N."/>
            <person name="Hosokawa M."/>
            <person name="Sawabe T."/>
        </authorList>
    </citation>
    <scope>NUCLEOTIDE SEQUENCE [LARGE SCALE GENOMIC DNA]</scope>
    <source>
        <strain evidence="2 3">JCM 19755</strain>
    </source>
</reference>
<evidence type="ECO:0000259" key="1">
    <source>
        <dbReference type="Pfam" id="PF26110"/>
    </source>
</evidence>
<sequence length="384" mass="45318">MEKIQENINRFLPFGESLRAILQHDSIKDRERRQLLRMKGIFVNSSDEESTFPILLTSLLSPNEFEFLKDRLQAKEDRDKTITRTLEWETPKTLISAIPDNFNVQEIIKTTFPKYKVIGNPNFKMVDKDPNKISLEFKCETNNYSKPWFRGKNEFKGSVTLEKVTTKDNKVQLQIIHTSPETTDIAEKVSKNLESHFKANNYMNPKKEIQRILNRDFSNEERIQFLLSMTEGNDVFTYTKATFLDIGPDPSETLHSDIRWLELAKVRELNINGEKLHELPFLKDKNLHKYMELSEMEVIYDFQLTSVEGSCIIRFGFSGYDFKKRIGNIEFMVDIPKIYPKEEYATIPIHSIRTQLFKEFEKYKTEKYEWCKLQNLSKQYTPAQ</sequence>
<organism evidence="2 3">
    <name type="scientific">Algoriphagus taiwanensis</name>
    <dbReference type="NCBI Taxonomy" id="1445656"/>
    <lineage>
        <taxon>Bacteria</taxon>
        <taxon>Pseudomonadati</taxon>
        <taxon>Bacteroidota</taxon>
        <taxon>Cytophagia</taxon>
        <taxon>Cytophagales</taxon>
        <taxon>Cyclobacteriaceae</taxon>
        <taxon>Algoriphagus</taxon>
    </lineage>
</organism>
<feature type="domain" description="GAPS4b N-terminal" evidence="1">
    <location>
        <begin position="16"/>
        <end position="77"/>
    </location>
</feature>
<name>A0ABQ6PW32_9BACT</name>
<dbReference type="RefSeq" id="WP_338226994.1">
    <property type="nucleotide sequence ID" value="NZ_BTPE01000002.1"/>
</dbReference>
<dbReference type="Proteomes" id="UP001307705">
    <property type="component" value="Unassembled WGS sequence"/>
</dbReference>
<dbReference type="EMBL" id="BTPE01000002">
    <property type="protein sequence ID" value="GMQ32179.1"/>
    <property type="molecule type" value="Genomic_DNA"/>
</dbReference>
<accession>A0ABQ6PW32</accession>
<proteinExistence type="predicted"/>
<comment type="caution">
    <text evidence="2">The sequence shown here is derived from an EMBL/GenBank/DDBJ whole genome shotgun (WGS) entry which is preliminary data.</text>
</comment>
<dbReference type="InterPro" id="IPR058955">
    <property type="entry name" value="GAPS4b_N"/>
</dbReference>
<gene>
    <name evidence="2" type="ORF">Ataiwa_04510</name>
</gene>
<keyword evidence="3" id="KW-1185">Reference proteome</keyword>
<evidence type="ECO:0000313" key="2">
    <source>
        <dbReference type="EMBL" id="GMQ32179.1"/>
    </source>
</evidence>
<evidence type="ECO:0000313" key="3">
    <source>
        <dbReference type="Proteomes" id="UP001307705"/>
    </source>
</evidence>
<dbReference type="Pfam" id="PF26110">
    <property type="entry name" value="GAPS4b_N"/>
    <property type="match status" value="1"/>
</dbReference>